<accession>A0AA40F9D7</accession>
<dbReference type="FunFam" id="3.40.630.30:FF:000048">
    <property type="entry name" value="Glucosamine 6-phosphate N-acetyltransferase"/>
    <property type="match status" value="1"/>
</dbReference>
<dbReference type="Gene3D" id="3.40.630.30">
    <property type="match status" value="1"/>
</dbReference>
<keyword evidence="7 8" id="KW-0012">Acyltransferase</keyword>
<evidence type="ECO:0000256" key="2">
    <source>
        <dbReference type="ARBA" id="ARBA00004586"/>
    </source>
</evidence>
<sequence>MPETAPTDQHQFCSNPRPEPPAVQPPQPIPQRLPQPCRRQDTPPTPLTENISQLAATMTETGIFSADLLSLEVQAELPQGYKFRALRRSDYDTGFLDCLRVLTTVGDISKAQFEAQYDTMSRPGSGYYILVVEDTNTSPPRVVGTGAVIVERKFIHGLGSVGHIEDIAVAKDQQGKKLGLRIIQALDYIAANTGCYKTILDCSEANEGFYVKCGFRRAGLEMAHYHETPKGSEAPNL</sequence>
<evidence type="ECO:0000256" key="5">
    <source>
        <dbReference type="ARBA" id="ARBA00022824"/>
    </source>
</evidence>
<comment type="pathway">
    <text evidence="8">Nucleotide-sugar biosynthesis; UDP-N-acetyl-alpha-D-glucosamine biosynthesis; N-acetyl-alpha-D-glucosamine 1-phosphate from alpha-D-glucosamine 6-phosphate (route I): step 1/2.</text>
</comment>
<dbReference type="EC" id="2.3.1.4" evidence="8"/>
<evidence type="ECO:0000256" key="6">
    <source>
        <dbReference type="ARBA" id="ARBA00023136"/>
    </source>
</evidence>
<evidence type="ECO:0000259" key="10">
    <source>
        <dbReference type="PROSITE" id="PS51186"/>
    </source>
</evidence>
<keyword evidence="12" id="KW-1185">Reference proteome</keyword>
<dbReference type="Pfam" id="PF00583">
    <property type="entry name" value="Acetyltransf_1"/>
    <property type="match status" value="1"/>
</dbReference>
<dbReference type="GO" id="GO:0006048">
    <property type="term" value="P:UDP-N-acetylglucosamine biosynthetic process"/>
    <property type="evidence" value="ECO:0007669"/>
    <property type="project" value="UniProtKB-UniRule"/>
</dbReference>
<evidence type="ECO:0000313" key="11">
    <source>
        <dbReference type="EMBL" id="KAK0753635.1"/>
    </source>
</evidence>
<evidence type="ECO:0000256" key="9">
    <source>
        <dbReference type="SAM" id="MobiDB-lite"/>
    </source>
</evidence>
<name>A0AA40F9D7_9PEZI</name>
<comment type="similarity">
    <text evidence="8">Belongs to the acetyltransferase family. GNA1 subfamily.</text>
</comment>
<evidence type="ECO:0000256" key="8">
    <source>
        <dbReference type="RuleBase" id="RU365086"/>
    </source>
</evidence>
<dbReference type="GO" id="GO:0005789">
    <property type="term" value="C:endoplasmic reticulum membrane"/>
    <property type="evidence" value="ECO:0007669"/>
    <property type="project" value="UniProtKB-SubCell"/>
</dbReference>
<comment type="subcellular location">
    <subcellularLocation>
        <location evidence="1">Endomembrane system</location>
        <topology evidence="1">Peripheral membrane protein</topology>
    </subcellularLocation>
    <subcellularLocation>
        <location evidence="2">Endoplasmic reticulum membrane</location>
    </subcellularLocation>
</comment>
<feature type="region of interest" description="Disordered" evidence="9">
    <location>
        <begin position="1"/>
        <end position="48"/>
    </location>
</feature>
<gene>
    <name evidence="11" type="ORF">B0T18DRAFT_397412</name>
</gene>
<keyword evidence="4 8" id="KW-0808">Transferase</keyword>
<organism evidence="11 12">
    <name type="scientific">Schizothecium vesticola</name>
    <dbReference type="NCBI Taxonomy" id="314040"/>
    <lineage>
        <taxon>Eukaryota</taxon>
        <taxon>Fungi</taxon>
        <taxon>Dikarya</taxon>
        <taxon>Ascomycota</taxon>
        <taxon>Pezizomycotina</taxon>
        <taxon>Sordariomycetes</taxon>
        <taxon>Sordariomycetidae</taxon>
        <taxon>Sordariales</taxon>
        <taxon>Schizotheciaceae</taxon>
        <taxon>Schizothecium</taxon>
    </lineage>
</organism>
<evidence type="ECO:0000256" key="7">
    <source>
        <dbReference type="ARBA" id="ARBA00023315"/>
    </source>
</evidence>
<proteinExistence type="inferred from homology"/>
<dbReference type="InterPro" id="IPR016181">
    <property type="entry name" value="Acyl_CoA_acyltransferase"/>
</dbReference>
<evidence type="ECO:0000256" key="4">
    <source>
        <dbReference type="ARBA" id="ARBA00022679"/>
    </source>
</evidence>
<dbReference type="PANTHER" id="PTHR13355:SF11">
    <property type="entry name" value="GLUCOSAMINE 6-PHOSPHATE N-ACETYLTRANSFERASE"/>
    <property type="match status" value="1"/>
</dbReference>
<dbReference type="CDD" id="cd04301">
    <property type="entry name" value="NAT_SF"/>
    <property type="match status" value="1"/>
</dbReference>
<dbReference type="PROSITE" id="PS51186">
    <property type="entry name" value="GNAT"/>
    <property type="match status" value="1"/>
</dbReference>
<comment type="subunit">
    <text evidence="3">Homodimer.</text>
</comment>
<evidence type="ECO:0000256" key="1">
    <source>
        <dbReference type="ARBA" id="ARBA00004184"/>
    </source>
</evidence>
<feature type="compositionally biased region" description="Polar residues" evidence="9">
    <location>
        <begin position="1"/>
        <end position="14"/>
    </location>
</feature>
<feature type="domain" description="N-acetyltransferase" evidence="10">
    <location>
        <begin position="81"/>
        <end position="235"/>
    </location>
</feature>
<dbReference type="InterPro" id="IPR000182">
    <property type="entry name" value="GNAT_dom"/>
</dbReference>
<dbReference type="SUPFAM" id="SSF55729">
    <property type="entry name" value="Acyl-CoA N-acyltransferases (Nat)"/>
    <property type="match status" value="1"/>
</dbReference>
<dbReference type="PANTHER" id="PTHR13355">
    <property type="entry name" value="GLUCOSAMINE 6-PHOSPHATE N-ACETYLTRANSFERASE"/>
    <property type="match status" value="1"/>
</dbReference>
<keyword evidence="6" id="KW-0472">Membrane</keyword>
<dbReference type="EMBL" id="JAUKUD010000001">
    <property type="protein sequence ID" value="KAK0753635.1"/>
    <property type="molecule type" value="Genomic_DNA"/>
</dbReference>
<keyword evidence="5" id="KW-0256">Endoplasmic reticulum</keyword>
<reference evidence="11" key="1">
    <citation type="submission" date="2023-06" db="EMBL/GenBank/DDBJ databases">
        <title>Genome-scale phylogeny and comparative genomics of the fungal order Sordariales.</title>
        <authorList>
            <consortium name="Lawrence Berkeley National Laboratory"/>
            <person name="Hensen N."/>
            <person name="Bonometti L."/>
            <person name="Westerberg I."/>
            <person name="Brannstrom I.O."/>
            <person name="Guillou S."/>
            <person name="Cros-Aarteil S."/>
            <person name="Calhoun S."/>
            <person name="Haridas S."/>
            <person name="Kuo A."/>
            <person name="Mondo S."/>
            <person name="Pangilinan J."/>
            <person name="Riley R."/>
            <person name="LaButti K."/>
            <person name="Andreopoulos B."/>
            <person name="Lipzen A."/>
            <person name="Chen C."/>
            <person name="Yanf M."/>
            <person name="Daum C."/>
            <person name="Ng V."/>
            <person name="Clum A."/>
            <person name="Steindorff A."/>
            <person name="Ohm R."/>
            <person name="Martin F."/>
            <person name="Silar P."/>
            <person name="Natvig D."/>
            <person name="Lalanne C."/>
            <person name="Gautier V."/>
            <person name="Ament-velasquez S.L."/>
            <person name="Kruys A."/>
            <person name="Hutchinson M.I."/>
            <person name="Powell A.J."/>
            <person name="Barry K."/>
            <person name="Miller A.N."/>
            <person name="Grigoriev I.V."/>
            <person name="Debuchy R."/>
            <person name="Gladieux P."/>
            <person name="Thoren M.H."/>
            <person name="Johannesson H."/>
        </authorList>
    </citation>
    <scope>NUCLEOTIDE SEQUENCE</scope>
    <source>
        <strain evidence="11">SMH3187-1</strain>
    </source>
</reference>
<evidence type="ECO:0000313" key="12">
    <source>
        <dbReference type="Proteomes" id="UP001172155"/>
    </source>
</evidence>
<evidence type="ECO:0000256" key="3">
    <source>
        <dbReference type="ARBA" id="ARBA00011738"/>
    </source>
</evidence>
<dbReference type="InterPro" id="IPR039143">
    <property type="entry name" value="GNPNAT1-like"/>
</dbReference>
<comment type="caution">
    <text evidence="11">The sequence shown here is derived from an EMBL/GenBank/DDBJ whole genome shotgun (WGS) entry which is preliminary data.</text>
</comment>
<dbReference type="AlphaFoldDB" id="A0AA40F9D7"/>
<dbReference type="Proteomes" id="UP001172155">
    <property type="component" value="Unassembled WGS sequence"/>
</dbReference>
<feature type="compositionally biased region" description="Pro residues" evidence="9">
    <location>
        <begin position="17"/>
        <end position="33"/>
    </location>
</feature>
<dbReference type="GO" id="GO:0004343">
    <property type="term" value="F:glucosamine 6-phosphate N-acetyltransferase activity"/>
    <property type="evidence" value="ECO:0007669"/>
    <property type="project" value="UniProtKB-UniRule"/>
</dbReference>
<protein>
    <recommendedName>
        <fullName evidence="8">Glucosamine 6-phosphate N-acetyltransferase</fullName>
        <ecNumber evidence="8">2.3.1.4</ecNumber>
    </recommendedName>
</protein>
<comment type="catalytic activity">
    <reaction evidence="8">
        <text>D-glucosamine 6-phosphate + acetyl-CoA = N-acetyl-D-glucosamine 6-phosphate + CoA + H(+)</text>
        <dbReference type="Rhea" id="RHEA:10292"/>
        <dbReference type="ChEBI" id="CHEBI:15378"/>
        <dbReference type="ChEBI" id="CHEBI:57287"/>
        <dbReference type="ChEBI" id="CHEBI:57288"/>
        <dbReference type="ChEBI" id="CHEBI:57513"/>
        <dbReference type="ChEBI" id="CHEBI:58725"/>
        <dbReference type="EC" id="2.3.1.4"/>
    </reaction>
</comment>